<keyword evidence="1 6" id="KW-0597">Phosphoprotein</keyword>
<dbReference type="PROSITE" id="PS50110">
    <property type="entry name" value="RESPONSE_REGULATORY"/>
    <property type="match status" value="1"/>
</dbReference>
<evidence type="ECO:0000259" key="8">
    <source>
        <dbReference type="PROSITE" id="PS50110"/>
    </source>
</evidence>
<dbReference type="CDD" id="cd00383">
    <property type="entry name" value="trans_reg_C"/>
    <property type="match status" value="1"/>
</dbReference>
<sequence length="212" mass="24805">MNILIADDELDMLKILQSYFKKEGFTVFTATNGTEALDIFYNEKIDLAILDWMMPEKDGITVCREMKKTQKIKVLILTARDTGEDEFIALSDGADDYVNKPFYPKVLLMRAKKLLQMESIQRINDVSFDISSKRVWRSGNELILTKTEFELLRIFSQNRRQILTRDQLLDLIWGMDYEGDPRTVDTHIRRLREKIGEDIIQTHRGVGYSTRE</sequence>
<keyword evidence="3" id="KW-0805">Transcription regulation</keyword>
<dbReference type="Pfam" id="PF00486">
    <property type="entry name" value="Trans_reg_C"/>
    <property type="match status" value="1"/>
</dbReference>
<dbReference type="Gene3D" id="1.10.10.10">
    <property type="entry name" value="Winged helix-like DNA-binding domain superfamily/Winged helix DNA-binding domain"/>
    <property type="match status" value="1"/>
</dbReference>
<evidence type="ECO:0000256" key="3">
    <source>
        <dbReference type="ARBA" id="ARBA00023015"/>
    </source>
</evidence>
<evidence type="ECO:0000256" key="7">
    <source>
        <dbReference type="PROSITE-ProRule" id="PRU01091"/>
    </source>
</evidence>
<dbReference type="PANTHER" id="PTHR48111">
    <property type="entry name" value="REGULATOR OF RPOS"/>
    <property type="match status" value="1"/>
</dbReference>
<dbReference type="Proteomes" id="UP000037326">
    <property type="component" value="Unassembled WGS sequence"/>
</dbReference>
<dbReference type="InterPro" id="IPR001867">
    <property type="entry name" value="OmpR/PhoB-type_DNA-bd"/>
</dbReference>
<evidence type="ECO:0000256" key="1">
    <source>
        <dbReference type="ARBA" id="ARBA00022553"/>
    </source>
</evidence>
<dbReference type="GO" id="GO:0006355">
    <property type="term" value="P:regulation of DNA-templated transcription"/>
    <property type="evidence" value="ECO:0007669"/>
    <property type="project" value="InterPro"/>
</dbReference>
<evidence type="ECO:0000313" key="10">
    <source>
        <dbReference type="EMBL" id="KMY31784.1"/>
    </source>
</evidence>
<evidence type="ECO:0000256" key="4">
    <source>
        <dbReference type="ARBA" id="ARBA00023125"/>
    </source>
</evidence>
<dbReference type="GO" id="GO:0000976">
    <property type="term" value="F:transcription cis-regulatory region binding"/>
    <property type="evidence" value="ECO:0007669"/>
    <property type="project" value="TreeGrafter"/>
</dbReference>
<protein>
    <submittedName>
        <fullName evidence="10">Regulator</fullName>
    </submittedName>
</protein>
<evidence type="ECO:0000259" key="9">
    <source>
        <dbReference type="PROSITE" id="PS51755"/>
    </source>
</evidence>
<feature type="domain" description="Response regulatory" evidence="8">
    <location>
        <begin position="2"/>
        <end position="115"/>
    </location>
</feature>
<organism evidence="10 11">
    <name type="scientific">Lysinibacillus xylanilyticus</name>
    <dbReference type="NCBI Taxonomy" id="582475"/>
    <lineage>
        <taxon>Bacteria</taxon>
        <taxon>Bacillati</taxon>
        <taxon>Bacillota</taxon>
        <taxon>Bacilli</taxon>
        <taxon>Bacillales</taxon>
        <taxon>Bacillaceae</taxon>
        <taxon>Lysinibacillus</taxon>
    </lineage>
</organism>
<dbReference type="SMART" id="SM00862">
    <property type="entry name" value="Trans_reg_C"/>
    <property type="match status" value="1"/>
</dbReference>
<dbReference type="AlphaFoldDB" id="A0A0K9FB17"/>
<dbReference type="InterPro" id="IPR039420">
    <property type="entry name" value="WalR-like"/>
</dbReference>
<dbReference type="Pfam" id="PF00072">
    <property type="entry name" value="Response_reg"/>
    <property type="match status" value="1"/>
</dbReference>
<evidence type="ECO:0000256" key="6">
    <source>
        <dbReference type="PROSITE-ProRule" id="PRU00169"/>
    </source>
</evidence>
<dbReference type="GO" id="GO:0000156">
    <property type="term" value="F:phosphorelay response regulator activity"/>
    <property type="evidence" value="ECO:0007669"/>
    <property type="project" value="TreeGrafter"/>
</dbReference>
<keyword evidence="5" id="KW-0804">Transcription</keyword>
<dbReference type="CDD" id="cd17574">
    <property type="entry name" value="REC_OmpR"/>
    <property type="match status" value="1"/>
</dbReference>
<dbReference type="PATRIC" id="fig|582475.4.peg.700"/>
<evidence type="ECO:0000256" key="2">
    <source>
        <dbReference type="ARBA" id="ARBA00023012"/>
    </source>
</evidence>
<evidence type="ECO:0000256" key="5">
    <source>
        <dbReference type="ARBA" id="ARBA00023163"/>
    </source>
</evidence>
<comment type="caution">
    <text evidence="10">The sequence shown here is derived from an EMBL/GenBank/DDBJ whole genome shotgun (WGS) entry which is preliminary data.</text>
</comment>
<dbReference type="EMBL" id="LFXJ01000005">
    <property type="protein sequence ID" value="KMY31784.1"/>
    <property type="molecule type" value="Genomic_DNA"/>
</dbReference>
<dbReference type="InterPro" id="IPR036388">
    <property type="entry name" value="WH-like_DNA-bd_sf"/>
</dbReference>
<dbReference type="PANTHER" id="PTHR48111:SF73">
    <property type="entry name" value="ALKALINE PHOSPHATASE SYNTHESIS TRANSCRIPTIONAL REGULATORY PROTEIN PHOP"/>
    <property type="match status" value="1"/>
</dbReference>
<reference evidence="11" key="1">
    <citation type="submission" date="2015-07" db="EMBL/GenBank/DDBJ databases">
        <authorList>
            <consortium name="Consortium for Microbial Forensics and Genomics (microFORGE)"/>
            <person name="Knight B.M."/>
            <person name="Roberts D.P."/>
            <person name="Lin D."/>
            <person name="Hari K."/>
            <person name="Fletcher J."/>
            <person name="Melcher U."/>
            <person name="Blagden T."/>
            <person name="Winegar R.A."/>
        </authorList>
    </citation>
    <scope>NUCLEOTIDE SEQUENCE [LARGE SCALE GENOMIC DNA]</scope>
    <source>
        <strain evidence="11">DSM 23493</strain>
    </source>
</reference>
<dbReference type="SMART" id="SM00448">
    <property type="entry name" value="REC"/>
    <property type="match status" value="1"/>
</dbReference>
<name>A0A0K9FB17_9BACI</name>
<accession>A0A0K9FB17</accession>
<gene>
    <name evidence="10" type="ORF">ACZ11_06195</name>
</gene>
<feature type="DNA-binding region" description="OmpR/PhoB-type" evidence="7">
    <location>
        <begin position="118"/>
        <end position="212"/>
    </location>
</feature>
<dbReference type="GO" id="GO:0005829">
    <property type="term" value="C:cytosol"/>
    <property type="evidence" value="ECO:0007669"/>
    <property type="project" value="TreeGrafter"/>
</dbReference>
<keyword evidence="4 7" id="KW-0238">DNA-binding</keyword>
<dbReference type="SUPFAM" id="SSF52172">
    <property type="entry name" value="CheY-like"/>
    <property type="match status" value="1"/>
</dbReference>
<dbReference type="InterPro" id="IPR001789">
    <property type="entry name" value="Sig_transdc_resp-reg_receiver"/>
</dbReference>
<feature type="domain" description="OmpR/PhoB-type" evidence="9">
    <location>
        <begin position="118"/>
        <end position="212"/>
    </location>
</feature>
<proteinExistence type="predicted"/>
<dbReference type="GO" id="GO:0032993">
    <property type="term" value="C:protein-DNA complex"/>
    <property type="evidence" value="ECO:0007669"/>
    <property type="project" value="TreeGrafter"/>
</dbReference>
<feature type="modified residue" description="4-aspartylphosphate" evidence="6">
    <location>
        <position position="51"/>
    </location>
</feature>
<dbReference type="InterPro" id="IPR011006">
    <property type="entry name" value="CheY-like_superfamily"/>
</dbReference>
<keyword evidence="2" id="KW-0902">Two-component regulatory system</keyword>
<dbReference type="Gene3D" id="3.40.50.2300">
    <property type="match status" value="1"/>
</dbReference>
<dbReference type="PROSITE" id="PS51755">
    <property type="entry name" value="OMPR_PHOB"/>
    <property type="match status" value="1"/>
</dbReference>
<evidence type="ECO:0000313" key="11">
    <source>
        <dbReference type="Proteomes" id="UP000037326"/>
    </source>
</evidence>
<dbReference type="OrthoDB" id="9790442at2"/>
<dbReference type="FunFam" id="3.40.50.2300:FF:000001">
    <property type="entry name" value="DNA-binding response regulator PhoB"/>
    <property type="match status" value="1"/>
</dbReference>